<feature type="transmembrane region" description="Helical" evidence="5">
    <location>
        <begin position="468"/>
        <end position="493"/>
    </location>
</feature>
<evidence type="ECO:0000256" key="3">
    <source>
        <dbReference type="ARBA" id="ARBA00022989"/>
    </source>
</evidence>
<keyword evidence="8" id="KW-1185">Reference proteome</keyword>
<feature type="transmembrane region" description="Helical" evidence="5">
    <location>
        <begin position="294"/>
        <end position="319"/>
    </location>
</feature>
<dbReference type="InterPro" id="IPR036259">
    <property type="entry name" value="MFS_trans_sf"/>
</dbReference>
<accession>A0AA38J415</accession>
<reference evidence="7" key="1">
    <citation type="submission" date="2022-08" db="EMBL/GenBank/DDBJ databases">
        <authorList>
            <consortium name="DOE Joint Genome Institute"/>
            <person name="Min B."/>
            <person name="Sierra-Patev S."/>
            <person name="Naranjo-Ortiz M."/>
            <person name="Looney B."/>
            <person name="Konkel Z."/>
            <person name="Slot J.C."/>
            <person name="Sakamoto Y."/>
            <person name="Steenwyk J.L."/>
            <person name="Rokas A."/>
            <person name="Carro J."/>
            <person name="Camarero S."/>
            <person name="Ferreira P."/>
            <person name="Molpeceres G."/>
            <person name="Ruiz-duenas F.J."/>
            <person name="Serrano A."/>
            <person name="Henrissat B."/>
            <person name="Drula E."/>
            <person name="Hughes K.W."/>
            <person name="Mata J.L."/>
            <person name="Ishikawa N.K."/>
            <person name="Vargas-Isla R."/>
            <person name="Ushijima S."/>
            <person name="Smith C.A."/>
            <person name="Ahrendt S."/>
            <person name="Andreopoulos W."/>
            <person name="He G."/>
            <person name="LaButti K."/>
            <person name="Lipzen A."/>
            <person name="Ng V."/>
            <person name="Riley R."/>
            <person name="Sandor L."/>
            <person name="Barry K."/>
            <person name="Martinez A.T."/>
            <person name="Xiao Y."/>
            <person name="Gibbons J.G."/>
            <person name="Terashima K."/>
            <person name="Hibbett D.S."/>
            <person name="Grigoriev I.V."/>
        </authorList>
    </citation>
    <scope>NUCLEOTIDE SEQUENCE</scope>
    <source>
        <strain evidence="7">ET3784</strain>
    </source>
</reference>
<dbReference type="EMBL" id="JANVFO010000066">
    <property type="protein sequence ID" value="KAJ3719083.1"/>
    <property type="molecule type" value="Genomic_DNA"/>
</dbReference>
<feature type="domain" description="Major facilitator superfamily (MFS) profile" evidence="6">
    <location>
        <begin position="57"/>
        <end position="524"/>
    </location>
</feature>
<keyword evidence="2 5" id="KW-0812">Transmembrane</keyword>
<evidence type="ECO:0000259" key="6">
    <source>
        <dbReference type="PROSITE" id="PS50850"/>
    </source>
</evidence>
<dbReference type="AlphaFoldDB" id="A0AA38J415"/>
<dbReference type="GO" id="GO:0005886">
    <property type="term" value="C:plasma membrane"/>
    <property type="evidence" value="ECO:0007669"/>
    <property type="project" value="TreeGrafter"/>
</dbReference>
<evidence type="ECO:0000313" key="8">
    <source>
        <dbReference type="Proteomes" id="UP001176059"/>
    </source>
</evidence>
<evidence type="ECO:0000313" key="7">
    <source>
        <dbReference type="EMBL" id="KAJ3719083.1"/>
    </source>
</evidence>
<feature type="transmembrane region" description="Helical" evidence="5">
    <location>
        <begin position="182"/>
        <end position="200"/>
    </location>
</feature>
<dbReference type="Proteomes" id="UP001176059">
    <property type="component" value="Unassembled WGS sequence"/>
</dbReference>
<evidence type="ECO:0000256" key="4">
    <source>
        <dbReference type="ARBA" id="ARBA00023136"/>
    </source>
</evidence>
<evidence type="ECO:0000256" key="5">
    <source>
        <dbReference type="SAM" id="Phobius"/>
    </source>
</evidence>
<evidence type="ECO:0000256" key="2">
    <source>
        <dbReference type="ARBA" id="ARBA00022692"/>
    </source>
</evidence>
<name>A0AA38J415_9AGAR</name>
<sequence>MDMAEDRGKPQTSFHEYVSAEGLEEVYKRHGRIDLVPLPSDLPEDPLNWSSLRKNTLLGLVAFHACLGPFSAACAIPSFELFSVEFGVSLTKASYITAAPIVFLGTFPFLWAPISSRIGRRPVYLASMLISAAMQLASAYCTTYGALVACRVLVAIFICPPQSMGASTVSEMFFVHQKGQKMGVWALLVSLGPTIAPLIMGPLVYHTGQWQWTFYLLAIMNFVHFILYFFFCPETLFNRPVRSTNLESADTEPISTAAKWYTPYTSFQIYSREPWSKLPMDIISPLRYISRPTILLPSFANAITFTYTNVLLTVQIPALLGQKYQLNTQQIGLQFIAPFLGALLGEPFAGLGSDRWMQYCVKRAHGKRKVEWRLPFAIPGFLIAIVGLMVLGVRLQNTPSGVWNITPDIGSAIALFGQQIVTTVCTTYAIESQPEHTGQAAILVALIRQTYAFTGPFYFTDQFNAMGIVHACGLLSGLIGFGMCLIFACMMFGKYWREKEASKGPIFKSDSVSVEISKEERSTN</sequence>
<dbReference type="GO" id="GO:0022857">
    <property type="term" value="F:transmembrane transporter activity"/>
    <property type="evidence" value="ECO:0007669"/>
    <property type="project" value="InterPro"/>
</dbReference>
<evidence type="ECO:0000256" key="1">
    <source>
        <dbReference type="ARBA" id="ARBA00004141"/>
    </source>
</evidence>
<reference evidence="7" key="2">
    <citation type="journal article" date="2023" name="Proc. Natl. Acad. Sci. U.S.A.">
        <title>A global phylogenomic analysis of the shiitake genus Lentinula.</title>
        <authorList>
            <person name="Sierra-Patev S."/>
            <person name="Min B."/>
            <person name="Naranjo-Ortiz M."/>
            <person name="Looney B."/>
            <person name="Konkel Z."/>
            <person name="Slot J.C."/>
            <person name="Sakamoto Y."/>
            <person name="Steenwyk J.L."/>
            <person name="Rokas A."/>
            <person name="Carro J."/>
            <person name="Camarero S."/>
            <person name="Ferreira P."/>
            <person name="Molpeceres G."/>
            <person name="Ruiz-Duenas F.J."/>
            <person name="Serrano A."/>
            <person name="Henrissat B."/>
            <person name="Drula E."/>
            <person name="Hughes K.W."/>
            <person name="Mata J.L."/>
            <person name="Ishikawa N.K."/>
            <person name="Vargas-Isla R."/>
            <person name="Ushijima S."/>
            <person name="Smith C.A."/>
            <person name="Donoghue J."/>
            <person name="Ahrendt S."/>
            <person name="Andreopoulos W."/>
            <person name="He G."/>
            <person name="LaButti K."/>
            <person name="Lipzen A."/>
            <person name="Ng V."/>
            <person name="Riley R."/>
            <person name="Sandor L."/>
            <person name="Barry K."/>
            <person name="Martinez A.T."/>
            <person name="Xiao Y."/>
            <person name="Gibbons J.G."/>
            <person name="Terashima K."/>
            <person name="Grigoriev I.V."/>
            <person name="Hibbett D."/>
        </authorList>
    </citation>
    <scope>NUCLEOTIDE SEQUENCE</scope>
    <source>
        <strain evidence="7">ET3784</strain>
    </source>
</reference>
<dbReference type="PANTHER" id="PTHR23502">
    <property type="entry name" value="MAJOR FACILITATOR SUPERFAMILY"/>
    <property type="match status" value="1"/>
</dbReference>
<feature type="transmembrane region" description="Helical" evidence="5">
    <location>
        <begin position="372"/>
        <end position="393"/>
    </location>
</feature>
<feature type="transmembrane region" description="Helical" evidence="5">
    <location>
        <begin position="93"/>
        <end position="111"/>
    </location>
</feature>
<proteinExistence type="predicted"/>
<keyword evidence="3 5" id="KW-1133">Transmembrane helix</keyword>
<comment type="subcellular location">
    <subcellularLocation>
        <location evidence="1">Membrane</location>
        <topology evidence="1">Multi-pass membrane protein</topology>
    </subcellularLocation>
</comment>
<feature type="transmembrane region" description="Helical" evidence="5">
    <location>
        <begin position="212"/>
        <end position="232"/>
    </location>
</feature>
<feature type="transmembrane region" description="Helical" evidence="5">
    <location>
        <begin position="57"/>
        <end position="81"/>
    </location>
</feature>
<protein>
    <submittedName>
        <fullName evidence="7">MFS multidrug transporter</fullName>
    </submittedName>
</protein>
<feature type="transmembrane region" description="Helical" evidence="5">
    <location>
        <begin position="331"/>
        <end position="351"/>
    </location>
</feature>
<dbReference type="PROSITE" id="PS50850">
    <property type="entry name" value="MFS"/>
    <property type="match status" value="1"/>
</dbReference>
<dbReference type="InterPro" id="IPR011701">
    <property type="entry name" value="MFS"/>
</dbReference>
<dbReference type="Pfam" id="PF07690">
    <property type="entry name" value="MFS_1"/>
    <property type="match status" value="1"/>
</dbReference>
<keyword evidence="4 5" id="KW-0472">Membrane</keyword>
<dbReference type="InterPro" id="IPR020846">
    <property type="entry name" value="MFS_dom"/>
</dbReference>
<dbReference type="PANTHER" id="PTHR23502:SF2">
    <property type="entry name" value="TRANSPORTER, PUTATIVE (AFU_ORTHOLOGUE AFUA_2G08910)-RELATED"/>
    <property type="match status" value="1"/>
</dbReference>
<comment type="caution">
    <text evidence="7">The sequence shown here is derived from an EMBL/GenBank/DDBJ whole genome shotgun (WGS) entry which is preliminary data.</text>
</comment>
<dbReference type="Gene3D" id="1.20.1250.20">
    <property type="entry name" value="MFS general substrate transporter like domains"/>
    <property type="match status" value="1"/>
</dbReference>
<organism evidence="7 8">
    <name type="scientific">Lentinula guzmanii</name>
    <dbReference type="NCBI Taxonomy" id="2804957"/>
    <lineage>
        <taxon>Eukaryota</taxon>
        <taxon>Fungi</taxon>
        <taxon>Dikarya</taxon>
        <taxon>Basidiomycota</taxon>
        <taxon>Agaricomycotina</taxon>
        <taxon>Agaricomycetes</taxon>
        <taxon>Agaricomycetidae</taxon>
        <taxon>Agaricales</taxon>
        <taxon>Marasmiineae</taxon>
        <taxon>Omphalotaceae</taxon>
        <taxon>Lentinula</taxon>
    </lineage>
</organism>
<gene>
    <name evidence="7" type="ORF">DFJ43DRAFT_1031989</name>
</gene>
<dbReference type="SUPFAM" id="SSF103473">
    <property type="entry name" value="MFS general substrate transporter"/>
    <property type="match status" value="1"/>
</dbReference>